<reference evidence="3 4" key="1">
    <citation type="submission" date="2019-07" db="EMBL/GenBank/DDBJ databases">
        <title>Whole genome shotgun sequence of Skermanella aerolata NBRC 106429.</title>
        <authorList>
            <person name="Hosoyama A."/>
            <person name="Uohara A."/>
            <person name="Ohji S."/>
            <person name="Ichikawa N."/>
        </authorList>
    </citation>
    <scope>NUCLEOTIDE SEQUENCE [LARGE SCALE GENOMIC DNA]</scope>
    <source>
        <strain evidence="3 4">NBRC 106429</strain>
    </source>
</reference>
<comment type="caution">
    <text evidence="3">The sequence shown here is derived from an EMBL/GenBank/DDBJ whole genome shotgun (WGS) entry which is preliminary data.</text>
</comment>
<dbReference type="PANTHER" id="PTHR30388:SF6">
    <property type="entry name" value="XANTHINE DEHYDROGENASE SUBUNIT A-RELATED"/>
    <property type="match status" value="1"/>
</dbReference>
<protein>
    <submittedName>
        <fullName evidence="3">Xanthine dehydrogenase accessory protein XdhC</fullName>
    </submittedName>
</protein>
<evidence type="ECO:0000259" key="1">
    <source>
        <dbReference type="Pfam" id="PF02625"/>
    </source>
</evidence>
<dbReference type="InterPro" id="IPR003777">
    <property type="entry name" value="XdhC_CoxI"/>
</dbReference>
<dbReference type="InterPro" id="IPR014308">
    <property type="entry name" value="Xanthine_DH_XdhC"/>
</dbReference>
<dbReference type="AlphaFoldDB" id="A0A512DXJ8"/>
<name>A0A512DXJ8_9PROT</name>
<dbReference type="InterPro" id="IPR027051">
    <property type="entry name" value="XdhC_Rossmann_dom"/>
</dbReference>
<feature type="domain" description="XdhC- CoxI" evidence="1">
    <location>
        <begin position="12"/>
        <end position="66"/>
    </location>
</feature>
<organism evidence="3 4">
    <name type="scientific">Skermanella aerolata</name>
    <dbReference type="NCBI Taxonomy" id="393310"/>
    <lineage>
        <taxon>Bacteria</taxon>
        <taxon>Pseudomonadati</taxon>
        <taxon>Pseudomonadota</taxon>
        <taxon>Alphaproteobacteria</taxon>
        <taxon>Rhodospirillales</taxon>
        <taxon>Azospirillaceae</taxon>
        <taxon>Skermanella</taxon>
    </lineage>
</organism>
<dbReference type="Pfam" id="PF02625">
    <property type="entry name" value="XdhC_CoxI"/>
    <property type="match status" value="1"/>
</dbReference>
<dbReference type="EMBL" id="BJYZ01000026">
    <property type="protein sequence ID" value="GEO41191.1"/>
    <property type="molecule type" value="Genomic_DNA"/>
</dbReference>
<dbReference type="RefSeq" id="WP_044434110.1">
    <property type="nucleotide sequence ID" value="NZ_BJYZ01000026.1"/>
</dbReference>
<dbReference type="OrthoDB" id="61481at2"/>
<evidence type="ECO:0000313" key="4">
    <source>
        <dbReference type="Proteomes" id="UP000321523"/>
    </source>
</evidence>
<accession>A0A512DXJ8</accession>
<proteinExistence type="predicted"/>
<sequence>MTDLASVLKGMLQRGEPAALVTVAEARGSTPREPGARMLVGADATVGTIGGGRLEWDAISRARMLASDPAQPTEATIEVPLGPAIGQCCGGHVTLRLERADPAVLTRIEAEEQAASSRLTRVLLFGAGHVGKAIATALAPLPFDIQWIDERPEEFPTRPPGDNVHPIVTSAPLDLIAEAPTGSCYLILTHLHALDFQIAEAVLRRADFAYAGLIGSATKRRRFERTFTAHGGDPQILSRLTCPIGSALHRDKRPTVIAALVAAELLITVAIASKEAEEPADARLEVKL</sequence>
<keyword evidence="4" id="KW-1185">Reference proteome</keyword>
<evidence type="ECO:0000313" key="3">
    <source>
        <dbReference type="EMBL" id="GEO41191.1"/>
    </source>
</evidence>
<dbReference type="InterPro" id="IPR052698">
    <property type="entry name" value="MoCofactor_Util/Proc"/>
</dbReference>
<gene>
    <name evidence="3" type="ORF">SAE02_53390</name>
</gene>
<dbReference type="NCBIfam" id="TIGR02964">
    <property type="entry name" value="xanthine_xdhC"/>
    <property type="match status" value="1"/>
</dbReference>
<evidence type="ECO:0000259" key="2">
    <source>
        <dbReference type="Pfam" id="PF13478"/>
    </source>
</evidence>
<dbReference type="Gene3D" id="3.40.50.720">
    <property type="entry name" value="NAD(P)-binding Rossmann-like Domain"/>
    <property type="match status" value="1"/>
</dbReference>
<dbReference type="Pfam" id="PF13478">
    <property type="entry name" value="XdhC_C"/>
    <property type="match status" value="1"/>
</dbReference>
<dbReference type="Proteomes" id="UP000321523">
    <property type="component" value="Unassembled WGS sequence"/>
</dbReference>
<dbReference type="PANTHER" id="PTHR30388">
    <property type="entry name" value="ALDEHYDE OXIDOREDUCTASE MOLYBDENUM COFACTOR ASSEMBLY PROTEIN"/>
    <property type="match status" value="1"/>
</dbReference>
<feature type="domain" description="XdhC Rossmann" evidence="2">
    <location>
        <begin position="122"/>
        <end position="265"/>
    </location>
</feature>